<evidence type="ECO:0000313" key="7">
    <source>
        <dbReference type="EMBL" id="CAG8981871.1"/>
    </source>
</evidence>
<keyword evidence="5 6" id="KW-0408">Iron</keyword>
<dbReference type="InterPro" id="IPR001128">
    <property type="entry name" value="Cyt_P450"/>
</dbReference>
<dbReference type="Pfam" id="PF00067">
    <property type="entry name" value="p450"/>
    <property type="match status" value="1"/>
</dbReference>
<evidence type="ECO:0000313" key="8">
    <source>
        <dbReference type="Proteomes" id="UP000701801"/>
    </source>
</evidence>
<name>A0A9N9QC12_9HELO</name>
<evidence type="ECO:0000256" key="1">
    <source>
        <dbReference type="ARBA" id="ARBA00001971"/>
    </source>
</evidence>
<dbReference type="EMBL" id="CAJVRM010000529">
    <property type="protein sequence ID" value="CAG8981871.1"/>
    <property type="molecule type" value="Genomic_DNA"/>
</dbReference>
<dbReference type="Gene3D" id="1.10.630.10">
    <property type="entry name" value="Cytochrome P450"/>
    <property type="match status" value="1"/>
</dbReference>
<reference evidence="7" key="1">
    <citation type="submission" date="2021-07" db="EMBL/GenBank/DDBJ databases">
        <authorList>
            <person name="Durling M."/>
        </authorList>
    </citation>
    <scope>NUCLEOTIDE SEQUENCE</scope>
</reference>
<dbReference type="GO" id="GO:0005506">
    <property type="term" value="F:iron ion binding"/>
    <property type="evidence" value="ECO:0007669"/>
    <property type="project" value="InterPro"/>
</dbReference>
<dbReference type="GO" id="GO:0020037">
    <property type="term" value="F:heme binding"/>
    <property type="evidence" value="ECO:0007669"/>
    <property type="project" value="InterPro"/>
</dbReference>
<comment type="cofactor">
    <cofactor evidence="1 6">
        <name>heme</name>
        <dbReference type="ChEBI" id="CHEBI:30413"/>
    </cofactor>
</comment>
<comment type="similarity">
    <text evidence="2">Belongs to the cytochrome P450 family.</text>
</comment>
<dbReference type="PANTHER" id="PTHR24305">
    <property type="entry name" value="CYTOCHROME P450"/>
    <property type="match status" value="1"/>
</dbReference>
<feature type="binding site" description="axial binding residue" evidence="6">
    <location>
        <position position="424"/>
    </location>
    <ligand>
        <name>heme</name>
        <dbReference type="ChEBI" id="CHEBI:30413"/>
    </ligand>
    <ligandPart>
        <name>Fe</name>
        <dbReference type="ChEBI" id="CHEBI:18248"/>
    </ligandPart>
</feature>
<dbReference type="CDD" id="cd11058">
    <property type="entry name" value="CYP60B-like"/>
    <property type="match status" value="1"/>
</dbReference>
<evidence type="ECO:0000256" key="4">
    <source>
        <dbReference type="ARBA" id="ARBA00022723"/>
    </source>
</evidence>
<keyword evidence="8" id="KW-1185">Reference proteome</keyword>
<sequence length="487" mass="55353">MVFNLYFHPLAKFPGPILWRVSRIPYAVSLLRGNLVKDQLEIHRKYGEVVRLAPNEISFTKEEAWHDIYTNRVGHQNPTKDPVWYKAPDDMPANIVTAIDPTLHSRFRRLLENSFTEGALRSQMPLVESYVDLLINRLRGLPMTPDNKIPGVVVNFVDWMSWYTFDVIGQLALGESFGCLKDSKFHPWVKTLNNLLKGMVYAASTRWYPGMESLRFKLLPKSVMEMQRQHSDCANEKINRRLNLETSKPDFVTPFMEDNIDFHEISLRETQSNLAILIVAGADATATALSGTFLYLVQNRNTLDNLTSDIRGSFPDEKDISIVTTSKLSYLNSVIIEGLRLTNPVPGGLPRIVPEGGDTYAGVFVPAQTSISVRPYTMSRSEKYFAEPDAFIPERWLPQDIRPAKFDNDHFGVSNPFSVGHSNCIGKSLALAEMKIVMARIIWAIDLHEYGERLDWTSLKTFMIIRRSLSKSGLLQGKERVPMKISI</sequence>
<accession>A0A9N9QC12</accession>
<dbReference type="Proteomes" id="UP000701801">
    <property type="component" value="Unassembled WGS sequence"/>
</dbReference>
<evidence type="ECO:0000256" key="3">
    <source>
        <dbReference type="ARBA" id="ARBA00022617"/>
    </source>
</evidence>
<dbReference type="SUPFAM" id="SSF48264">
    <property type="entry name" value="Cytochrome P450"/>
    <property type="match status" value="1"/>
</dbReference>
<evidence type="ECO:0000256" key="2">
    <source>
        <dbReference type="ARBA" id="ARBA00010617"/>
    </source>
</evidence>
<dbReference type="PRINTS" id="PR00385">
    <property type="entry name" value="P450"/>
</dbReference>
<dbReference type="PANTHER" id="PTHR24305:SF210">
    <property type="entry name" value="CYTOCHROME P450 MONOOXYGENASE ASQL-RELATED"/>
    <property type="match status" value="1"/>
</dbReference>
<dbReference type="GO" id="GO:0004497">
    <property type="term" value="F:monooxygenase activity"/>
    <property type="evidence" value="ECO:0007669"/>
    <property type="project" value="InterPro"/>
</dbReference>
<protein>
    <submittedName>
        <fullName evidence="7">Uncharacterized protein</fullName>
    </submittedName>
</protein>
<gene>
    <name evidence="7" type="ORF">HYALB_00009547</name>
</gene>
<dbReference type="GO" id="GO:0016705">
    <property type="term" value="F:oxidoreductase activity, acting on paired donors, with incorporation or reduction of molecular oxygen"/>
    <property type="evidence" value="ECO:0007669"/>
    <property type="project" value="InterPro"/>
</dbReference>
<dbReference type="InterPro" id="IPR036396">
    <property type="entry name" value="Cyt_P450_sf"/>
</dbReference>
<dbReference type="AlphaFoldDB" id="A0A9N9QC12"/>
<proteinExistence type="inferred from homology"/>
<keyword evidence="4 6" id="KW-0479">Metal-binding</keyword>
<organism evidence="7 8">
    <name type="scientific">Hymenoscyphus albidus</name>
    <dbReference type="NCBI Taxonomy" id="595503"/>
    <lineage>
        <taxon>Eukaryota</taxon>
        <taxon>Fungi</taxon>
        <taxon>Dikarya</taxon>
        <taxon>Ascomycota</taxon>
        <taxon>Pezizomycotina</taxon>
        <taxon>Leotiomycetes</taxon>
        <taxon>Helotiales</taxon>
        <taxon>Helotiaceae</taxon>
        <taxon>Hymenoscyphus</taxon>
    </lineage>
</organism>
<dbReference type="InterPro" id="IPR050121">
    <property type="entry name" value="Cytochrome_P450_monoxygenase"/>
</dbReference>
<dbReference type="OrthoDB" id="1470350at2759"/>
<keyword evidence="3 6" id="KW-0349">Heme</keyword>
<evidence type="ECO:0000256" key="6">
    <source>
        <dbReference type="PIRSR" id="PIRSR602401-1"/>
    </source>
</evidence>
<comment type="caution">
    <text evidence="7">The sequence shown here is derived from an EMBL/GenBank/DDBJ whole genome shotgun (WGS) entry which is preliminary data.</text>
</comment>
<dbReference type="PRINTS" id="PR00463">
    <property type="entry name" value="EP450I"/>
</dbReference>
<evidence type="ECO:0000256" key="5">
    <source>
        <dbReference type="ARBA" id="ARBA00023004"/>
    </source>
</evidence>
<dbReference type="InterPro" id="IPR002401">
    <property type="entry name" value="Cyt_P450_E_grp-I"/>
</dbReference>